<dbReference type="PaxDb" id="4565-Traes_3B_AF998FF54.2"/>
<organism evidence="11">
    <name type="scientific">Triticum aestivum</name>
    <name type="common">Wheat</name>
    <dbReference type="NCBI Taxonomy" id="4565"/>
    <lineage>
        <taxon>Eukaryota</taxon>
        <taxon>Viridiplantae</taxon>
        <taxon>Streptophyta</taxon>
        <taxon>Embryophyta</taxon>
        <taxon>Tracheophyta</taxon>
        <taxon>Spermatophyta</taxon>
        <taxon>Magnoliopsida</taxon>
        <taxon>Liliopsida</taxon>
        <taxon>Poales</taxon>
        <taxon>Poaceae</taxon>
        <taxon>BOP clade</taxon>
        <taxon>Pooideae</taxon>
        <taxon>Triticodae</taxon>
        <taxon>Triticeae</taxon>
        <taxon>Triticinae</taxon>
        <taxon>Triticum</taxon>
    </lineage>
</organism>
<evidence type="ECO:0000256" key="4">
    <source>
        <dbReference type="ARBA" id="ARBA00022729"/>
    </source>
</evidence>
<dbReference type="OrthoDB" id="785314at2759"/>
<keyword evidence="7" id="KW-0449">Lipoprotein</keyword>
<reference evidence="11" key="1">
    <citation type="submission" date="2018-08" db="EMBL/GenBank/DDBJ databases">
        <authorList>
            <person name="Rossello M."/>
        </authorList>
    </citation>
    <scope>NUCLEOTIDE SEQUENCE [LARGE SCALE GENOMIC DNA]</scope>
    <source>
        <strain evidence="11">cv. Chinese Spring</strain>
    </source>
</reference>
<evidence type="ECO:0000256" key="9">
    <source>
        <dbReference type="SAM" id="Phobius"/>
    </source>
</evidence>
<feature type="region of interest" description="Disordered" evidence="8">
    <location>
        <begin position="194"/>
        <end position="223"/>
    </location>
</feature>
<evidence type="ECO:0000256" key="8">
    <source>
        <dbReference type="SAM" id="MobiDB-lite"/>
    </source>
</evidence>
<dbReference type="InterPro" id="IPR043325">
    <property type="entry name" value="LTSS"/>
</dbReference>
<comment type="subcellular location">
    <subcellularLocation>
        <location evidence="1">Cell membrane</location>
        <topology evidence="1">Lipid-anchor</topology>
        <topology evidence="1">GPI-anchor</topology>
    </subcellularLocation>
</comment>
<dbReference type="FunFam" id="1.10.110.10:FF:000001">
    <property type="entry name" value="Bifunctional inhibitor/lipid-transfer protein/seed storage 2S albumin superfamily protein"/>
    <property type="match status" value="1"/>
</dbReference>
<dbReference type="Gene3D" id="1.10.110.10">
    <property type="entry name" value="Plant lipid-transfer and hydrophobic proteins"/>
    <property type="match status" value="1"/>
</dbReference>
<evidence type="ECO:0000256" key="1">
    <source>
        <dbReference type="ARBA" id="ARBA00004609"/>
    </source>
</evidence>
<dbReference type="AlphaFoldDB" id="A0A3B6FSE3"/>
<dbReference type="Gramene" id="TraesCS3B02G369600.1">
    <property type="protein sequence ID" value="TraesCS3B02G369600.1"/>
    <property type="gene ID" value="TraesCS3B02G369600"/>
</dbReference>
<name>A0A3B6FSE3_WHEAT</name>
<evidence type="ECO:0000256" key="7">
    <source>
        <dbReference type="ARBA" id="ARBA00023288"/>
    </source>
</evidence>
<dbReference type="SMART" id="SM00499">
    <property type="entry name" value="AAI"/>
    <property type="match status" value="1"/>
</dbReference>
<keyword evidence="12" id="KW-1185">Reference proteome</keyword>
<evidence type="ECO:0000256" key="5">
    <source>
        <dbReference type="ARBA" id="ARBA00023157"/>
    </source>
</evidence>
<dbReference type="PANTHER" id="PTHR33044">
    <property type="entry name" value="BIFUNCTIONAL INHIBITOR/LIPID-TRANSFER PROTEIN/SEED STORAGE 2S ALBUMIN SUPERFAMILY PROTEIN-RELATED"/>
    <property type="match status" value="1"/>
</dbReference>
<dbReference type="Gramene" id="TraesCS3B03G0931500.1">
    <property type="protein sequence ID" value="TraesCS3B03G0931500.1.CDS"/>
    <property type="gene ID" value="TraesCS3B03G0931500"/>
</dbReference>
<dbReference type="Gramene" id="TraesWEE_scaffold_001796_01G000300.1">
    <property type="protein sequence ID" value="TraesWEE_scaffold_001796_01G000300.1"/>
    <property type="gene ID" value="TraesWEE_scaffold_001796_01G000300"/>
</dbReference>
<protein>
    <recommendedName>
        <fullName evidence="10">Bifunctional inhibitor/plant lipid transfer protein/seed storage helical domain-containing protein</fullName>
    </recommendedName>
</protein>
<dbReference type="STRING" id="4565.A0A3B6FSE3"/>
<feature type="domain" description="Bifunctional inhibitor/plant lipid transfer protein/seed storage helical" evidence="10">
    <location>
        <begin position="101"/>
        <end position="180"/>
    </location>
</feature>
<dbReference type="Proteomes" id="UP000019116">
    <property type="component" value="Chromosome 3B"/>
</dbReference>
<evidence type="ECO:0000259" key="10">
    <source>
        <dbReference type="SMART" id="SM00499"/>
    </source>
</evidence>
<proteinExistence type="inferred from homology"/>
<keyword evidence="5" id="KW-1015">Disulfide bond</keyword>
<evidence type="ECO:0000313" key="12">
    <source>
        <dbReference type="Proteomes" id="UP000019116"/>
    </source>
</evidence>
<reference evidence="11" key="2">
    <citation type="submission" date="2018-10" db="UniProtKB">
        <authorList>
            <consortium name="EnsemblPlants"/>
        </authorList>
    </citation>
    <scope>IDENTIFICATION</scope>
</reference>
<dbReference type="EnsemblPlants" id="TraesCS3B02G369600.1">
    <property type="protein sequence ID" value="TraesCS3B02G369600.1"/>
    <property type="gene ID" value="TraesCS3B02G369600"/>
</dbReference>
<evidence type="ECO:0000256" key="6">
    <source>
        <dbReference type="ARBA" id="ARBA00023180"/>
    </source>
</evidence>
<evidence type="ECO:0000256" key="3">
    <source>
        <dbReference type="ARBA" id="ARBA00022622"/>
    </source>
</evidence>
<dbReference type="GO" id="GO:0098552">
    <property type="term" value="C:side of membrane"/>
    <property type="evidence" value="ECO:0007669"/>
    <property type="project" value="UniProtKB-KW"/>
</dbReference>
<dbReference type="InterPro" id="IPR036312">
    <property type="entry name" value="Bifun_inhib/LTP/seed_sf"/>
</dbReference>
<keyword evidence="9" id="KW-1133">Transmembrane helix</keyword>
<evidence type="ECO:0000313" key="11">
    <source>
        <dbReference type="EnsemblPlants" id="TraesCS3B02G369600.1"/>
    </source>
</evidence>
<keyword evidence="9" id="KW-0812">Transmembrane</keyword>
<dbReference type="Pfam" id="PF14368">
    <property type="entry name" value="LTP_2"/>
    <property type="match status" value="1"/>
</dbReference>
<dbReference type="GO" id="GO:0005886">
    <property type="term" value="C:plasma membrane"/>
    <property type="evidence" value="ECO:0007669"/>
    <property type="project" value="UniProtKB-SubCell"/>
</dbReference>
<comment type="similarity">
    <text evidence="2">Belongs to the plant LTP family.</text>
</comment>
<dbReference type="InterPro" id="IPR016140">
    <property type="entry name" value="Bifunc_inhib/LTP/seed_store"/>
</dbReference>
<keyword evidence="3" id="KW-0336">GPI-anchor</keyword>
<sequence length="247" mass="25086">MHAARPTGPFRRTATAPTTAALFPAIYTRAHTSVMRTRPCLQSHTPYTTTFLPSEQRLMATLRRCSGLLVAVVALALAAGMAAAQGPAGAPAPAAGISSECMTAVLNMSDCLPYVESGSKTRHPDKACCPELDGLLQSNPVCLCQLLAGGADSYGISVDYKRAMALPGVCRLNAPPLSACAAFGVPVGPSSAPLTGVSPSATGPQMPENPPSGTPSKSKSHAPGSLTGRGLVALAALPLAFTAAAMF</sequence>
<feature type="transmembrane region" description="Helical" evidence="9">
    <location>
        <begin position="65"/>
        <end position="84"/>
    </location>
</feature>
<accession>A0A3B6FSE3</accession>
<gene>
    <name evidence="11" type="primary">LOC123071171</name>
</gene>
<dbReference type="CDD" id="cd00010">
    <property type="entry name" value="AAI_LTSS"/>
    <property type="match status" value="1"/>
</dbReference>
<keyword evidence="9" id="KW-0472">Membrane</keyword>
<dbReference type="SUPFAM" id="SSF47699">
    <property type="entry name" value="Bifunctional inhibitor/lipid-transfer protein/seed storage 2S albumin"/>
    <property type="match status" value="1"/>
</dbReference>
<evidence type="ECO:0000256" key="2">
    <source>
        <dbReference type="ARBA" id="ARBA00009748"/>
    </source>
</evidence>
<keyword evidence="4" id="KW-0732">Signal</keyword>
<keyword evidence="6" id="KW-0325">Glycoprotein</keyword>